<dbReference type="RefSeq" id="WP_005898730.1">
    <property type="nucleotide sequence ID" value="NZ_CM000440.1"/>
</dbReference>
<gene>
    <name evidence="1" type="ORF">FNP_2025</name>
</gene>
<name>A5TY17_FUSNP</name>
<dbReference type="AlphaFoldDB" id="A5TY17"/>
<dbReference type="GeneID" id="45635736"/>
<dbReference type="Proteomes" id="UP000001921">
    <property type="component" value="Chromosome"/>
</dbReference>
<reference evidence="1" key="2">
    <citation type="submission" date="2007-05" db="EMBL/GenBank/DDBJ databases">
        <title>Genome sequence of Fusobacterium nucleatum subspecies polymorphum - a genetically tractable Fusobacterium.</title>
        <authorList>
            <person name="Karpathy S.E."/>
            <person name="Xiang Q."/>
            <person name="Gioia J."/>
            <person name="Jiang H."/>
            <person name="Liu Y."/>
            <person name="Petrosino J.F."/>
            <person name="Yerrapragada S."/>
            <person name="Fox G.E."/>
            <person name="Kinder Haake S."/>
            <person name="Weinstock G.M."/>
            <person name="Highlander S.K."/>
        </authorList>
    </citation>
    <scope>NUCLEOTIDE SEQUENCE [LARGE SCALE GENOMIC DNA]</scope>
    <source>
        <strain evidence="1">ATCC 10953</strain>
    </source>
</reference>
<reference evidence="1" key="1">
    <citation type="submission" date="2006-07" db="EMBL/GenBank/DDBJ databases">
        <authorList>
            <person name="Qin X."/>
            <person name="Weinstock G.M."/>
        </authorList>
    </citation>
    <scope>NUCLEOTIDE SEQUENCE [LARGE SCALE GENOMIC DNA]</scope>
    <source>
        <strain evidence="1">ATCC 10953</strain>
    </source>
</reference>
<evidence type="ECO:0000313" key="1">
    <source>
        <dbReference type="EMBL" id="EDK89792.1"/>
    </source>
</evidence>
<proteinExistence type="predicted"/>
<sequence length="66" mass="7951">MDCKYYEGKIGYLKNVEKLKSLIQEIKLDEELSTGEKLDLEKRINKEIEELKDKEIEKTKDREIEF</sequence>
<protein>
    <submittedName>
        <fullName evidence="1">Uncharacterized protein</fullName>
    </submittedName>
</protein>
<accession>A5TY17</accession>
<dbReference type="HOGENOM" id="CLU_2824897_0_0_0"/>
<dbReference type="EMBL" id="CM000440">
    <property type="protein sequence ID" value="EDK89792.1"/>
    <property type="molecule type" value="Genomic_DNA"/>
</dbReference>
<organism evidence="1">
    <name type="scientific">Fusobacterium polymorphum ATCC 10953</name>
    <dbReference type="NCBI Taxonomy" id="393480"/>
    <lineage>
        <taxon>Bacteria</taxon>
        <taxon>Fusobacteriati</taxon>
        <taxon>Fusobacteriota</taxon>
        <taxon>Fusobacteriia</taxon>
        <taxon>Fusobacteriales</taxon>
        <taxon>Fusobacteriaceae</taxon>
        <taxon>Fusobacterium</taxon>
    </lineage>
</organism>